<dbReference type="OrthoDB" id="4685828at2"/>
<accession>A0A1X0DG62</accession>
<protein>
    <submittedName>
        <fullName evidence="1">Uncharacterized protein</fullName>
    </submittedName>
</protein>
<reference evidence="1 2" key="1">
    <citation type="submission" date="2016-12" db="EMBL/GenBank/DDBJ databases">
        <title>The new phylogeny of genus Mycobacterium.</title>
        <authorList>
            <person name="Tortoli E."/>
            <person name="Trovato A."/>
            <person name="Cirillo D.M."/>
        </authorList>
    </citation>
    <scope>NUCLEOTIDE SEQUENCE [LARGE SCALE GENOMIC DNA]</scope>
    <source>
        <strain evidence="1 2">DSM 45130</strain>
    </source>
</reference>
<dbReference type="RefSeq" id="WP_083030391.1">
    <property type="nucleotide sequence ID" value="NZ_AP022618.1"/>
</dbReference>
<dbReference type="EMBL" id="MVHS01000015">
    <property type="protein sequence ID" value="ORA71182.1"/>
    <property type="molecule type" value="Genomic_DNA"/>
</dbReference>
<sequence>MERRIAVELVARKPTPARYLRSWTPDATVAPAGMWISGVVADESGNNYWGLRGADDFLTGMTHVVAPITGFKRLPVSLDPQPPHLFPEYATIDWFEPLQYTETTDSTTTAATTTLRFDSGRIEHDSEGCHWYDAGGRWELHGHSIGDIVTIGIPPQDGIAAPAYYRHELMSATGSIEGTPVSGYLHQDFAYGPPGKVYAELPIIRDLQGMWVSWMQQYDDGSWGGGCCWQGRDGIAFGPGYQVLDGVTVTVDDVRATPVVDDQGRLRRLDAALGSVSYTFEFDTAGSPVHYFGRLTDCSRRPLPVRSWCWVEYAPGMLNGAIMDLVMARYRLARGR</sequence>
<organism evidence="1 2">
    <name type="scientific">Mycolicibacterium insubricum</name>
    <dbReference type="NCBI Taxonomy" id="444597"/>
    <lineage>
        <taxon>Bacteria</taxon>
        <taxon>Bacillati</taxon>
        <taxon>Actinomycetota</taxon>
        <taxon>Actinomycetes</taxon>
        <taxon>Mycobacteriales</taxon>
        <taxon>Mycobacteriaceae</taxon>
        <taxon>Mycolicibacterium</taxon>
    </lineage>
</organism>
<name>A0A1X0DG62_9MYCO</name>
<evidence type="ECO:0000313" key="1">
    <source>
        <dbReference type="EMBL" id="ORA71182.1"/>
    </source>
</evidence>
<comment type="caution">
    <text evidence="1">The sequence shown here is derived from an EMBL/GenBank/DDBJ whole genome shotgun (WGS) entry which is preliminary data.</text>
</comment>
<proteinExistence type="predicted"/>
<evidence type="ECO:0000313" key="2">
    <source>
        <dbReference type="Proteomes" id="UP000192801"/>
    </source>
</evidence>
<gene>
    <name evidence="1" type="ORF">BST26_08800</name>
</gene>
<keyword evidence="2" id="KW-1185">Reference proteome</keyword>
<dbReference type="AlphaFoldDB" id="A0A1X0DG62"/>
<dbReference type="Proteomes" id="UP000192801">
    <property type="component" value="Unassembled WGS sequence"/>
</dbReference>